<keyword evidence="2" id="KW-1185">Reference proteome</keyword>
<comment type="caution">
    <text evidence="1">The sequence shown here is derived from an EMBL/GenBank/DDBJ whole genome shotgun (WGS) entry which is preliminary data.</text>
</comment>
<sequence>MTLSINPGLIFLRSISAYIPNAHLYGRGLSDDGRPNVILIFNLFICDTERLLNCFIQVGHVGLSSTPSIRFVGLLPIVTIPELFVFINGGEDCCCEQPAGDDDLSLFVSPPL</sequence>
<evidence type="ECO:0000313" key="2">
    <source>
        <dbReference type="Proteomes" id="UP000887458"/>
    </source>
</evidence>
<organism evidence="1 2">
    <name type="scientific">Dermatophagoides pteronyssinus</name>
    <name type="common">European house dust mite</name>
    <dbReference type="NCBI Taxonomy" id="6956"/>
    <lineage>
        <taxon>Eukaryota</taxon>
        <taxon>Metazoa</taxon>
        <taxon>Ecdysozoa</taxon>
        <taxon>Arthropoda</taxon>
        <taxon>Chelicerata</taxon>
        <taxon>Arachnida</taxon>
        <taxon>Acari</taxon>
        <taxon>Acariformes</taxon>
        <taxon>Sarcoptiformes</taxon>
        <taxon>Astigmata</taxon>
        <taxon>Psoroptidia</taxon>
        <taxon>Analgoidea</taxon>
        <taxon>Pyroglyphidae</taxon>
        <taxon>Dermatophagoidinae</taxon>
        <taxon>Dermatophagoides</taxon>
    </lineage>
</organism>
<dbReference type="EMBL" id="NJHN03000062">
    <property type="protein sequence ID" value="KAH9418615.1"/>
    <property type="molecule type" value="Genomic_DNA"/>
</dbReference>
<gene>
    <name evidence="1" type="ORF">DERP_003940</name>
</gene>
<reference evidence="1 2" key="2">
    <citation type="journal article" date="2022" name="Mol. Biol. Evol.">
        <title>Comparative Genomics Reveals Insights into the Divergent Evolution of Astigmatic Mites and Household Pest Adaptations.</title>
        <authorList>
            <person name="Xiong Q."/>
            <person name="Wan A.T."/>
            <person name="Liu X."/>
            <person name="Fung C.S."/>
            <person name="Xiao X."/>
            <person name="Malainual N."/>
            <person name="Hou J."/>
            <person name="Wang L."/>
            <person name="Wang M."/>
            <person name="Yang K.Y."/>
            <person name="Cui Y."/>
            <person name="Leung E.L."/>
            <person name="Nong W."/>
            <person name="Shin S.K."/>
            <person name="Au S.W."/>
            <person name="Jeong K.Y."/>
            <person name="Chew F.T."/>
            <person name="Hui J.H."/>
            <person name="Leung T.F."/>
            <person name="Tungtrongchitr A."/>
            <person name="Zhong N."/>
            <person name="Liu Z."/>
            <person name="Tsui S.K."/>
        </authorList>
    </citation>
    <scope>NUCLEOTIDE SEQUENCE [LARGE SCALE GENOMIC DNA]</scope>
    <source>
        <strain evidence="1">Derp</strain>
    </source>
</reference>
<protein>
    <submittedName>
        <fullName evidence="1">Uncharacterized protein</fullName>
    </submittedName>
</protein>
<proteinExistence type="predicted"/>
<accession>A0ABQ8J8A9</accession>
<reference evidence="1 2" key="1">
    <citation type="journal article" date="2018" name="J. Allergy Clin. Immunol.">
        <title>High-quality assembly of Dermatophagoides pteronyssinus genome and transcriptome reveals a wide range of novel allergens.</title>
        <authorList>
            <person name="Liu X.Y."/>
            <person name="Yang K.Y."/>
            <person name="Wang M.Q."/>
            <person name="Kwok J.S."/>
            <person name="Zeng X."/>
            <person name="Yang Z."/>
            <person name="Xiao X.J."/>
            <person name="Lau C.P."/>
            <person name="Li Y."/>
            <person name="Huang Z.M."/>
            <person name="Ba J.G."/>
            <person name="Yim A.K."/>
            <person name="Ouyang C.Y."/>
            <person name="Ngai S.M."/>
            <person name="Chan T.F."/>
            <person name="Leung E.L."/>
            <person name="Liu L."/>
            <person name="Liu Z.G."/>
            <person name="Tsui S.K."/>
        </authorList>
    </citation>
    <scope>NUCLEOTIDE SEQUENCE [LARGE SCALE GENOMIC DNA]</scope>
    <source>
        <strain evidence="1">Derp</strain>
    </source>
</reference>
<name>A0ABQ8J8A9_DERPT</name>
<dbReference type="Proteomes" id="UP000887458">
    <property type="component" value="Unassembled WGS sequence"/>
</dbReference>
<evidence type="ECO:0000313" key="1">
    <source>
        <dbReference type="EMBL" id="KAH9418615.1"/>
    </source>
</evidence>